<dbReference type="GO" id="GO:0051537">
    <property type="term" value="F:2 iron, 2 sulfur cluster binding"/>
    <property type="evidence" value="ECO:0007669"/>
    <property type="project" value="UniProtKB-KW"/>
</dbReference>
<evidence type="ECO:0000259" key="14">
    <source>
        <dbReference type="PROSITE" id="PS51296"/>
    </source>
</evidence>
<dbReference type="GO" id="GO:0010277">
    <property type="term" value="F:chlorophyllide a oxygenase activity"/>
    <property type="evidence" value="ECO:0007669"/>
    <property type="project" value="InterPro"/>
</dbReference>
<dbReference type="GO" id="GO:0009507">
    <property type="term" value="C:chloroplast"/>
    <property type="evidence" value="ECO:0007669"/>
    <property type="project" value="UniProtKB-SubCell"/>
</dbReference>
<comment type="subcellular location">
    <subcellularLocation>
        <location evidence="2">Membrane</location>
    </subcellularLocation>
    <subcellularLocation>
        <location evidence="1">Plastid</location>
        <location evidence="1">Chloroplast</location>
    </subcellularLocation>
</comment>
<dbReference type="InterPro" id="IPR017941">
    <property type="entry name" value="Rieske_2Fe-2S"/>
</dbReference>
<proteinExistence type="predicted"/>
<keyword evidence="12" id="KW-0411">Iron-sulfur</keyword>
<dbReference type="AlphaFoldDB" id="A0A7R9Z676"/>
<keyword evidence="6" id="KW-0001">2Fe-2S</keyword>
<keyword evidence="8" id="KW-0809">Transit peptide</keyword>
<dbReference type="InterPro" id="IPR036922">
    <property type="entry name" value="Rieske_2Fe-2S_sf"/>
</dbReference>
<dbReference type="GO" id="GO:0046872">
    <property type="term" value="F:metal ion binding"/>
    <property type="evidence" value="ECO:0007669"/>
    <property type="project" value="UniProtKB-KW"/>
</dbReference>
<evidence type="ECO:0000256" key="10">
    <source>
        <dbReference type="ARBA" id="ARBA00023002"/>
    </source>
</evidence>
<evidence type="ECO:0000256" key="7">
    <source>
        <dbReference type="ARBA" id="ARBA00022723"/>
    </source>
</evidence>
<reference evidence="15" key="1">
    <citation type="submission" date="2021-01" db="EMBL/GenBank/DDBJ databases">
        <authorList>
            <person name="Corre E."/>
            <person name="Pelletier E."/>
            <person name="Niang G."/>
            <person name="Scheremetjew M."/>
            <person name="Finn R."/>
            <person name="Kale V."/>
            <person name="Holt S."/>
            <person name="Cochrane G."/>
            <person name="Meng A."/>
            <person name="Brown T."/>
            <person name="Cohen L."/>
        </authorList>
    </citation>
    <scope>NUCLEOTIDE SEQUENCE</scope>
    <source>
        <strain evidence="15">CCMP219</strain>
    </source>
</reference>
<dbReference type="InterPro" id="IPR013626">
    <property type="entry name" value="PaO"/>
</dbReference>
<dbReference type="Pfam" id="PF00355">
    <property type="entry name" value="Rieske"/>
    <property type="match status" value="1"/>
</dbReference>
<keyword evidence="5" id="KW-0812">Transmembrane</keyword>
<dbReference type="Gene3D" id="3.90.380.10">
    <property type="entry name" value="Naphthalene 1,2-dioxygenase Alpha Subunit, Chain A, domain 1"/>
    <property type="match status" value="1"/>
</dbReference>
<keyword evidence="9" id="KW-1133">Transmembrane helix</keyword>
<evidence type="ECO:0000256" key="8">
    <source>
        <dbReference type="ARBA" id="ARBA00022946"/>
    </source>
</evidence>
<evidence type="ECO:0000256" key="5">
    <source>
        <dbReference type="ARBA" id="ARBA00022692"/>
    </source>
</evidence>
<dbReference type="GO" id="GO:0016020">
    <property type="term" value="C:membrane"/>
    <property type="evidence" value="ECO:0007669"/>
    <property type="project" value="UniProtKB-SubCell"/>
</dbReference>
<keyword evidence="13" id="KW-0472">Membrane</keyword>
<dbReference type="PANTHER" id="PTHR21266:SF32">
    <property type="entry name" value="CHOLESTEROL 7-DESATURASE NVD"/>
    <property type="match status" value="1"/>
</dbReference>
<sequence>MLAHCSVPAWPRACGVPSHQHKQPACSTHAHVARPCAAGRPVQTAHARQEEHGQAACAAHARVARPCVAGRSMLTAHAGGRRQRVNGLAMHVCAAAAEAAVGVGEQSGIADAVGDASPLCMEASEQQFDFFSAWYPVAFTQDLDKEKLHRCVLLEIPLLVWWDCEATAWRVFKDECPHRLVPLSEGRINAAGHVECGYHGWAFNGHGGCTRIPQGGSVDSPRACAIAFPAEVRQDLLFVWPQPLPAALGGGGGGSPPDLSLIITVPELDDPEWLPQDTFRDLPMDWTTLMENVLDSSHVPFTHHKSMSNRNILGAYDMKLDGPVVPGGFSGTWQTGPRGGQLGPQSTEFRPPGYMKHKLLSKVFDSLVVVYAVPTSPGRCRLINRNVVKFHGGPPRALSALLRALPRWWGHVSSHVLLEDDQIFLHHGELELFKRRAAGGRYGQLVYVPSPADTFVIGLHRWLERYGGGGPFGKVDENFVARMGPRLSREQLLDRLGQHTESCAHCTQGRRNARAAACALGAAAAALRAAAVVCLAAAALDAQGSGTVTAGCAPPAHSAAAAAMVQAPWWTPAGVALAAAVAFIVGGPGAEARALRGAALLAAALLLGELGRRASDFSERFVSGAYPPPRNLAKD</sequence>
<evidence type="ECO:0000256" key="11">
    <source>
        <dbReference type="ARBA" id="ARBA00023004"/>
    </source>
</evidence>
<evidence type="ECO:0000256" key="6">
    <source>
        <dbReference type="ARBA" id="ARBA00022714"/>
    </source>
</evidence>
<organism evidence="15">
    <name type="scientific">Chlamydomonas euryale</name>
    <dbReference type="NCBI Taxonomy" id="1486919"/>
    <lineage>
        <taxon>Eukaryota</taxon>
        <taxon>Viridiplantae</taxon>
        <taxon>Chlorophyta</taxon>
        <taxon>core chlorophytes</taxon>
        <taxon>Chlorophyceae</taxon>
        <taxon>CS clade</taxon>
        <taxon>Chlamydomonadales</taxon>
        <taxon>Chlamydomonadaceae</taxon>
        <taxon>Chlamydomonas</taxon>
    </lineage>
</organism>
<dbReference type="Gene3D" id="2.102.10.10">
    <property type="entry name" value="Rieske [2Fe-2S] iron-sulphur domain"/>
    <property type="match status" value="1"/>
</dbReference>
<keyword evidence="10" id="KW-0560">Oxidoreductase</keyword>
<dbReference type="SUPFAM" id="SSF50022">
    <property type="entry name" value="ISP domain"/>
    <property type="match status" value="1"/>
</dbReference>
<gene>
    <name evidence="15" type="ORF">CEUR00632_LOCUS19299</name>
</gene>
<keyword evidence="7" id="KW-0479">Metal-binding</keyword>
<dbReference type="EMBL" id="HBEC01041477">
    <property type="protein sequence ID" value="CAD8307800.1"/>
    <property type="molecule type" value="Transcribed_RNA"/>
</dbReference>
<dbReference type="PROSITE" id="PS51296">
    <property type="entry name" value="RIESKE"/>
    <property type="match status" value="1"/>
</dbReference>
<keyword evidence="4" id="KW-0934">Plastid</keyword>
<evidence type="ECO:0000256" key="12">
    <source>
        <dbReference type="ARBA" id="ARBA00023014"/>
    </source>
</evidence>
<dbReference type="SUPFAM" id="SSF55961">
    <property type="entry name" value="Bet v1-like"/>
    <property type="match status" value="1"/>
</dbReference>
<dbReference type="InterPro" id="IPR050584">
    <property type="entry name" value="Cholesterol_7-desaturase"/>
</dbReference>
<evidence type="ECO:0000256" key="9">
    <source>
        <dbReference type="ARBA" id="ARBA00022989"/>
    </source>
</evidence>
<feature type="domain" description="Rieske" evidence="14">
    <location>
        <begin position="134"/>
        <end position="239"/>
    </location>
</feature>
<keyword evidence="3" id="KW-0150">Chloroplast</keyword>
<evidence type="ECO:0000313" key="15">
    <source>
        <dbReference type="EMBL" id="CAD8307800.1"/>
    </source>
</evidence>
<keyword evidence="11" id="KW-0408">Iron</keyword>
<dbReference type="PANTHER" id="PTHR21266">
    <property type="entry name" value="IRON-SULFUR DOMAIN CONTAINING PROTEIN"/>
    <property type="match status" value="1"/>
</dbReference>
<evidence type="ECO:0000256" key="2">
    <source>
        <dbReference type="ARBA" id="ARBA00004370"/>
    </source>
</evidence>
<protein>
    <recommendedName>
        <fullName evidence="14">Rieske domain-containing protein</fullName>
    </recommendedName>
</protein>
<accession>A0A7R9Z676</accession>
<evidence type="ECO:0000256" key="1">
    <source>
        <dbReference type="ARBA" id="ARBA00004229"/>
    </source>
</evidence>
<name>A0A7R9Z676_9CHLO</name>
<evidence type="ECO:0000256" key="4">
    <source>
        <dbReference type="ARBA" id="ARBA00022640"/>
    </source>
</evidence>
<evidence type="ECO:0000256" key="13">
    <source>
        <dbReference type="ARBA" id="ARBA00023136"/>
    </source>
</evidence>
<evidence type="ECO:0000256" key="3">
    <source>
        <dbReference type="ARBA" id="ARBA00022528"/>
    </source>
</evidence>
<dbReference type="Pfam" id="PF08417">
    <property type="entry name" value="PaO"/>
    <property type="match status" value="1"/>
</dbReference>